<dbReference type="CDD" id="cd10017">
    <property type="entry name" value="B3_DNA"/>
    <property type="match status" value="1"/>
</dbReference>
<dbReference type="SMART" id="SM01019">
    <property type="entry name" value="B3"/>
    <property type="match status" value="1"/>
</dbReference>
<proteinExistence type="inferred from homology"/>
<dbReference type="InterPro" id="IPR001471">
    <property type="entry name" value="AP2/ERF_dom"/>
</dbReference>
<evidence type="ECO:0000256" key="2">
    <source>
        <dbReference type="ARBA" id="ARBA00009089"/>
    </source>
</evidence>
<keyword evidence="11" id="KW-1185">Reference proteome</keyword>
<comment type="subcellular location">
    <subcellularLocation>
        <location evidence="1">Nucleus</location>
    </subcellularLocation>
</comment>
<dbReference type="SMART" id="SM00380">
    <property type="entry name" value="AP2"/>
    <property type="match status" value="1"/>
</dbReference>
<feature type="domain" description="TF-B3" evidence="8">
    <location>
        <begin position="176"/>
        <end position="287"/>
    </location>
</feature>
<dbReference type="Gene3D" id="2.40.330.10">
    <property type="entry name" value="DNA-binding pseudobarrel domain"/>
    <property type="match status" value="1"/>
</dbReference>
<dbReference type="InterPro" id="IPR003340">
    <property type="entry name" value="B3_DNA-bd"/>
</dbReference>
<dbReference type="PANTHER" id="PTHR31140:SF80">
    <property type="entry name" value="AP2_ERF AND B3 DOMAIN TRANSCRIPTION FACTOR"/>
    <property type="match status" value="1"/>
</dbReference>
<name>A0AAV1RRA1_9ROSI</name>
<comment type="caution">
    <text evidence="10">The sequence shown here is derived from an EMBL/GenBank/DDBJ whole genome shotgun (WGS) entry which is preliminary data.</text>
</comment>
<dbReference type="Gene3D" id="3.30.730.10">
    <property type="entry name" value="AP2/ERF domain"/>
    <property type="match status" value="1"/>
</dbReference>
<dbReference type="FunFam" id="3.30.730.10:FF:000008">
    <property type="entry name" value="AP2 domain-containing protein RAP2.8"/>
    <property type="match status" value="1"/>
</dbReference>
<dbReference type="InterPro" id="IPR016177">
    <property type="entry name" value="DNA-bd_dom_sf"/>
</dbReference>
<feature type="domain" description="AP2/ERF" evidence="9">
    <location>
        <begin position="51"/>
        <end position="106"/>
    </location>
</feature>
<evidence type="ECO:0000259" key="8">
    <source>
        <dbReference type="PROSITE" id="PS50863"/>
    </source>
</evidence>
<dbReference type="CDD" id="cd00018">
    <property type="entry name" value="AP2"/>
    <property type="match status" value="1"/>
</dbReference>
<dbReference type="SUPFAM" id="SSF101936">
    <property type="entry name" value="DNA-binding pseudobarrel domain"/>
    <property type="match status" value="1"/>
</dbReference>
<dbReference type="PROSITE" id="PS50863">
    <property type="entry name" value="B3"/>
    <property type="match status" value="1"/>
</dbReference>
<dbReference type="InterPro" id="IPR015300">
    <property type="entry name" value="DNA-bd_pseudobarrel_sf"/>
</dbReference>
<evidence type="ECO:0000256" key="6">
    <source>
        <dbReference type="ARBA" id="ARBA00023163"/>
    </source>
</evidence>
<keyword evidence="4" id="KW-0805">Transcription regulation</keyword>
<reference evidence="10 11" key="1">
    <citation type="submission" date="2024-01" db="EMBL/GenBank/DDBJ databases">
        <authorList>
            <person name="Waweru B."/>
        </authorList>
    </citation>
    <scope>NUCLEOTIDE SEQUENCE [LARGE SCALE GENOMIC DNA]</scope>
</reference>
<keyword evidence="7" id="KW-0539">Nucleus</keyword>
<dbReference type="AlphaFoldDB" id="A0AAV1RRA1"/>
<evidence type="ECO:0000256" key="1">
    <source>
        <dbReference type="ARBA" id="ARBA00004123"/>
    </source>
</evidence>
<evidence type="ECO:0000313" key="11">
    <source>
        <dbReference type="Proteomes" id="UP001314170"/>
    </source>
</evidence>
<dbReference type="GO" id="GO:0003677">
    <property type="term" value="F:DNA binding"/>
    <property type="evidence" value="ECO:0007669"/>
    <property type="project" value="UniProtKB-KW"/>
</dbReference>
<dbReference type="PANTHER" id="PTHR31140">
    <property type="entry name" value="B3 DOMAIN-CONTAINING TRANSCRIPTION FACTOR ABI3"/>
    <property type="match status" value="1"/>
</dbReference>
<dbReference type="Proteomes" id="UP001314170">
    <property type="component" value="Unassembled WGS sequence"/>
</dbReference>
<evidence type="ECO:0000313" key="10">
    <source>
        <dbReference type="EMBL" id="CAK7339214.1"/>
    </source>
</evidence>
<dbReference type="Pfam" id="PF02362">
    <property type="entry name" value="B3"/>
    <property type="match status" value="1"/>
</dbReference>
<dbReference type="SUPFAM" id="SSF54171">
    <property type="entry name" value="DNA-binding domain"/>
    <property type="match status" value="1"/>
</dbReference>
<keyword evidence="3" id="KW-0936">Ethylene signaling pathway</keyword>
<comment type="similarity">
    <text evidence="2">Belongs to the AP2/ERF transcription factor family. RAV subfamily.</text>
</comment>
<dbReference type="PROSITE" id="PS51032">
    <property type="entry name" value="AP2_ERF"/>
    <property type="match status" value="1"/>
</dbReference>
<dbReference type="EMBL" id="CAWUPB010001157">
    <property type="protein sequence ID" value="CAK7339214.1"/>
    <property type="molecule type" value="Genomic_DNA"/>
</dbReference>
<keyword evidence="6" id="KW-0804">Transcription</keyword>
<dbReference type="GO" id="GO:0009873">
    <property type="term" value="P:ethylene-activated signaling pathway"/>
    <property type="evidence" value="ECO:0007669"/>
    <property type="project" value="UniProtKB-KW"/>
</dbReference>
<organism evidence="10 11">
    <name type="scientific">Dovyalis caffra</name>
    <dbReference type="NCBI Taxonomy" id="77055"/>
    <lineage>
        <taxon>Eukaryota</taxon>
        <taxon>Viridiplantae</taxon>
        <taxon>Streptophyta</taxon>
        <taxon>Embryophyta</taxon>
        <taxon>Tracheophyta</taxon>
        <taxon>Spermatophyta</taxon>
        <taxon>Magnoliopsida</taxon>
        <taxon>eudicotyledons</taxon>
        <taxon>Gunneridae</taxon>
        <taxon>Pentapetalae</taxon>
        <taxon>rosids</taxon>
        <taxon>fabids</taxon>
        <taxon>Malpighiales</taxon>
        <taxon>Salicaceae</taxon>
        <taxon>Flacourtieae</taxon>
        <taxon>Dovyalis</taxon>
    </lineage>
</organism>
<evidence type="ECO:0000259" key="9">
    <source>
        <dbReference type="PROSITE" id="PS51032"/>
    </source>
</evidence>
<dbReference type="GO" id="GO:0005634">
    <property type="term" value="C:nucleus"/>
    <property type="evidence" value="ECO:0007669"/>
    <property type="project" value="UniProtKB-SubCell"/>
</dbReference>
<accession>A0AAV1RRA1</accession>
<evidence type="ECO:0000256" key="5">
    <source>
        <dbReference type="ARBA" id="ARBA00023125"/>
    </source>
</evidence>
<dbReference type="GO" id="GO:0003700">
    <property type="term" value="F:DNA-binding transcription factor activity"/>
    <property type="evidence" value="ECO:0007669"/>
    <property type="project" value="InterPro"/>
</dbReference>
<sequence length="365" mass="42518">MEEEASSSMVSNARKPIIVVETSDSNSCQHDRVFRRSKKRGRHDSNGNVARLKGIVQQQNGHWGAQIYANHQRIWIGTFNTEKEAAMAYDSMAIRLRSTDLHRNFPWTDRNIQEPNFQNQYSTEAILNMIRDGSYQQNFEDFLRKQTQREEIGGSGDGLNGRMVHGDEQFSCIRLFQKELTPSDVGKLNRVVIPKKFAVKYLPYILKNVEGDGAPLNAGVEDTELIFYDRLMKSWKFRYCYWRSSQSFVFTKGWNRFVKEKKLKEKDIITFYTCACTNYKAQEHAQDQKFSLIDIIYYNEQSGKLDGVNQIEDMRRELEVSLRQNMRSKVQKDGKGLKEEKGLSKLESKNKVKEKELRLFGVSIK</sequence>
<dbReference type="InterPro" id="IPR044800">
    <property type="entry name" value="LEC2-like"/>
</dbReference>
<keyword evidence="5" id="KW-0238">DNA-binding</keyword>
<protein>
    <recommendedName>
        <fullName evidence="12">AP2/ERF transcription factor</fullName>
    </recommendedName>
</protein>
<evidence type="ECO:0000256" key="7">
    <source>
        <dbReference type="ARBA" id="ARBA00023242"/>
    </source>
</evidence>
<gene>
    <name evidence="10" type="ORF">DCAF_LOCUS14264</name>
</gene>
<evidence type="ECO:0000256" key="3">
    <source>
        <dbReference type="ARBA" id="ARBA00022745"/>
    </source>
</evidence>
<dbReference type="InterPro" id="IPR036955">
    <property type="entry name" value="AP2/ERF_dom_sf"/>
</dbReference>
<evidence type="ECO:0008006" key="12">
    <source>
        <dbReference type="Google" id="ProtNLM"/>
    </source>
</evidence>
<evidence type="ECO:0000256" key="4">
    <source>
        <dbReference type="ARBA" id="ARBA00023015"/>
    </source>
</evidence>